<dbReference type="PANTHER" id="PTHR33841">
    <property type="entry name" value="DNA METHYLTRANSFERASE YEEA-RELATED"/>
    <property type="match status" value="1"/>
</dbReference>
<protein>
    <recommendedName>
        <fullName evidence="1">site-specific DNA-methyltransferase (adenine-specific)</fullName>
        <ecNumber evidence="1">2.1.1.72</ecNumber>
    </recommendedName>
</protein>
<dbReference type="SUPFAM" id="SSF53335">
    <property type="entry name" value="S-adenosyl-L-methionine-dependent methyltransferases"/>
    <property type="match status" value="1"/>
</dbReference>
<evidence type="ECO:0000256" key="4">
    <source>
        <dbReference type="ARBA" id="ARBA00022691"/>
    </source>
</evidence>
<dbReference type="STRING" id="156976.AK829_04035"/>
<dbReference type="EMBL" id="CP012342">
    <property type="protein sequence ID" value="AKV58478.1"/>
    <property type="molecule type" value="Genomic_DNA"/>
</dbReference>
<keyword evidence="8" id="KW-1185">Reference proteome</keyword>
<dbReference type="GO" id="GO:0032259">
    <property type="term" value="P:methylation"/>
    <property type="evidence" value="ECO:0007669"/>
    <property type="project" value="UniProtKB-KW"/>
</dbReference>
<dbReference type="InterPro" id="IPR050953">
    <property type="entry name" value="N4_N6_ade-DNA_methylase"/>
</dbReference>
<dbReference type="InterPro" id="IPR002052">
    <property type="entry name" value="DNA_methylase_N6_adenine_CS"/>
</dbReference>
<comment type="catalytic activity">
    <reaction evidence="5">
        <text>a 2'-deoxyadenosine in DNA + S-adenosyl-L-methionine = an N(6)-methyl-2'-deoxyadenosine in DNA + S-adenosyl-L-homocysteine + H(+)</text>
        <dbReference type="Rhea" id="RHEA:15197"/>
        <dbReference type="Rhea" id="RHEA-COMP:12418"/>
        <dbReference type="Rhea" id="RHEA-COMP:12419"/>
        <dbReference type="ChEBI" id="CHEBI:15378"/>
        <dbReference type="ChEBI" id="CHEBI:57856"/>
        <dbReference type="ChEBI" id="CHEBI:59789"/>
        <dbReference type="ChEBI" id="CHEBI:90615"/>
        <dbReference type="ChEBI" id="CHEBI:90616"/>
        <dbReference type="EC" id="2.1.1.72"/>
    </reaction>
</comment>
<dbReference type="PROSITE" id="PS00092">
    <property type="entry name" value="N6_MTASE"/>
    <property type="match status" value="1"/>
</dbReference>
<evidence type="ECO:0000313" key="7">
    <source>
        <dbReference type="EMBL" id="AKV58478.1"/>
    </source>
</evidence>
<dbReference type="InterPro" id="IPR029063">
    <property type="entry name" value="SAM-dependent_MTases_sf"/>
</dbReference>
<feature type="domain" description="Type II methyltransferase M.TaqI-like" evidence="6">
    <location>
        <begin position="388"/>
        <end position="647"/>
    </location>
</feature>
<evidence type="ECO:0000313" key="8">
    <source>
        <dbReference type="Proteomes" id="UP000060016"/>
    </source>
</evidence>
<dbReference type="PATRIC" id="fig|156976.3.peg.795"/>
<organism evidence="7 8">
    <name type="scientific">Corynebacterium riegelii</name>
    <dbReference type="NCBI Taxonomy" id="156976"/>
    <lineage>
        <taxon>Bacteria</taxon>
        <taxon>Bacillati</taxon>
        <taxon>Actinomycetota</taxon>
        <taxon>Actinomycetes</taxon>
        <taxon>Mycobacteriales</taxon>
        <taxon>Corynebacteriaceae</taxon>
        <taxon>Corynebacterium</taxon>
    </lineage>
</organism>
<evidence type="ECO:0000256" key="3">
    <source>
        <dbReference type="ARBA" id="ARBA00022679"/>
    </source>
</evidence>
<dbReference type="Proteomes" id="UP000060016">
    <property type="component" value="Chromosome"/>
</dbReference>
<reference evidence="7 8" key="1">
    <citation type="submission" date="2015-08" db="EMBL/GenBank/DDBJ databases">
        <authorList>
            <person name="Babu N.S."/>
            <person name="Beckwith C.J."/>
            <person name="Beseler K.G."/>
            <person name="Brison A."/>
            <person name="Carone J.V."/>
            <person name="Caskin T.P."/>
            <person name="Diamond M."/>
            <person name="Durham M.E."/>
            <person name="Foxe J.M."/>
            <person name="Go M."/>
            <person name="Henderson B.A."/>
            <person name="Jones I.B."/>
            <person name="McGettigan J.A."/>
            <person name="Micheletti S.J."/>
            <person name="Nasrallah M.E."/>
            <person name="Ortiz D."/>
            <person name="Piller C.R."/>
            <person name="Privatt S.R."/>
            <person name="Schneider S.L."/>
            <person name="Sharp S."/>
            <person name="Smith T.C."/>
            <person name="Stanton J.D."/>
            <person name="Ullery H.E."/>
            <person name="Wilson R.J."/>
            <person name="Serrano M.G."/>
            <person name="Buck G."/>
            <person name="Lee V."/>
            <person name="Wang Y."/>
            <person name="Carvalho R."/>
            <person name="Voegtly L."/>
            <person name="Shi R."/>
            <person name="Duckworth R."/>
            <person name="Johnson A."/>
            <person name="Loviza R."/>
            <person name="Walstead R."/>
            <person name="Shah Z."/>
            <person name="Kiflezghi M."/>
            <person name="Wade K."/>
            <person name="Ball S.L."/>
            <person name="Bradley K.W."/>
            <person name="Asai D.J."/>
            <person name="Bowman C.A."/>
            <person name="Russell D.A."/>
            <person name="Pope W.H."/>
            <person name="Jacobs-Sera D."/>
            <person name="Hendrix R.W."/>
            <person name="Hatfull G.F."/>
        </authorList>
    </citation>
    <scope>NUCLEOTIDE SEQUENCE [LARGE SCALE GENOMIC DNA]</scope>
    <source>
        <strain evidence="7 8">PUDD_83A45</strain>
    </source>
</reference>
<evidence type="ECO:0000256" key="5">
    <source>
        <dbReference type="ARBA" id="ARBA00047942"/>
    </source>
</evidence>
<evidence type="ECO:0000256" key="2">
    <source>
        <dbReference type="ARBA" id="ARBA00022603"/>
    </source>
</evidence>
<evidence type="ECO:0000256" key="1">
    <source>
        <dbReference type="ARBA" id="ARBA00011900"/>
    </source>
</evidence>
<dbReference type="Gene3D" id="3.40.50.150">
    <property type="entry name" value="Vaccinia Virus protein VP39"/>
    <property type="match status" value="1"/>
</dbReference>
<dbReference type="RefSeq" id="WP_052204485.1">
    <property type="nucleotide sequence ID" value="NZ_CP012342.1"/>
</dbReference>
<accession>A0A0K1RAQ4</accession>
<keyword evidence="2" id="KW-0489">Methyltransferase</keyword>
<dbReference type="Pfam" id="PF07669">
    <property type="entry name" value="Eco57I"/>
    <property type="match status" value="1"/>
</dbReference>
<dbReference type="REBASE" id="120891">
    <property type="entry name" value="Cri83A45ORF4035P"/>
</dbReference>
<dbReference type="InterPro" id="IPR011639">
    <property type="entry name" value="MethylTrfase_TaqI-like_dom"/>
</dbReference>
<dbReference type="GO" id="GO:0003676">
    <property type="term" value="F:nucleic acid binding"/>
    <property type="evidence" value="ECO:0007669"/>
    <property type="project" value="InterPro"/>
</dbReference>
<keyword evidence="4" id="KW-0949">S-adenosyl-L-methionine</keyword>
<dbReference type="PRINTS" id="PR00507">
    <property type="entry name" value="N12N6MTFRASE"/>
</dbReference>
<name>A0A0K1RAQ4_9CORY</name>
<dbReference type="GO" id="GO:0009007">
    <property type="term" value="F:site-specific DNA-methyltransferase (adenine-specific) activity"/>
    <property type="evidence" value="ECO:0007669"/>
    <property type="project" value="UniProtKB-EC"/>
</dbReference>
<dbReference type="GO" id="GO:0006304">
    <property type="term" value="P:DNA modification"/>
    <property type="evidence" value="ECO:0007669"/>
    <property type="project" value="InterPro"/>
</dbReference>
<dbReference type="EC" id="2.1.1.72" evidence="1"/>
<gene>
    <name evidence="7" type="ORF">AK829_04035</name>
</gene>
<proteinExistence type="predicted"/>
<sequence length="1037" mass="116095">MAIDSDLLYRLANPGTLGRTESDIQSDIKMLLLSATDLSPAETALASLVNLEEQLGDGSRRRIDIALGSTVIETKRILSTREEASDYINQLQGYVETRMNQTKSRYNGILSDGRTWWLFEKEPDSGKFPLLSSFELTSSSKGTDLVAWLQAVLAMPAEVPPRPDSIEDALGAESPGYAQDKAFLQSMYRKVANDPTTNLKRQLWARLLRSALGTGFEDKENLFLDHTLLSIEAAAIGHAVMGINLADLSQDPASMLTGEYFRNSGIYNVVEADFFDWVLAVPEGKQFLRQVIRRINMFDWTQTEHDVLKILYESIINAETRKGAGEYYTPDWLAEGIVEKALTKPLEQRALDPSCGSGTFIYHLLRRMIRAGEAAGWDNRSILNHVQEHVFGLDIHPVSVSLARITYLLALGSRLEDERDDIWVPIHLGDSVQWYQPADHDETQIKIRTDGVDLTSASTGAATLFDIGRVLAFPLSGIEDPLTFDRLVSDMTDRAKTCADVNATKPSIDPVLSSFGITDPADRETLATTFDVLCALNAEGRDSIWGYFVRNQVRPLWLSMKNRRVDVLVGNPPWVSYRYMTEDMQEQFKAFSQARNLWHGANVATQQDLVGLFLVRSVEKYLKDGGCFAFVTPYAVLSRMQYDGLRKGDWRNGLYGEFTETWDLSNVRPKNDLFPVPSAVVFGKKNLKPATENEEPSHGFPSTKCVVEGKRDLKGWTATQKALSFTSKPLVSLSANGAEGAASPYRKVVVNGATIFPRMLLFVEERETTGKLGLTRGKKQVQSFRTSLEKEPWKSTPSLSAVLEEKYLHPVHLGATIAPFKLLEPWTAVLPIENGKLLQDQQIRDDAAPGLAEWWKRASAEWEAKKTRQSKLSLLENIDYQSKLSKQLRGSKLRVLYTASGTALAAMYTQQEIIVEHALYWLPVKSISEARYLTGILNAPLTTELVREYQSVGLFGGRHFDTYPWRLAIPTYEAGNTIHEEIVSLCKECESVATTINLRGPSFQKVRSGIRRKLDEEGLSERLNLAVTALLRLPEEN</sequence>
<dbReference type="PANTHER" id="PTHR33841:SF1">
    <property type="entry name" value="DNA METHYLTRANSFERASE A"/>
    <property type="match status" value="1"/>
</dbReference>
<keyword evidence="3" id="KW-0808">Transferase</keyword>
<dbReference type="AlphaFoldDB" id="A0A0K1RAQ4"/>
<evidence type="ECO:0000259" key="6">
    <source>
        <dbReference type="Pfam" id="PF07669"/>
    </source>
</evidence>
<dbReference type="KEGG" id="crie:AK829_04035"/>